<keyword evidence="5" id="KW-0689">Ribosomal protein</keyword>
<dbReference type="GO" id="GO:0005737">
    <property type="term" value="C:cytoplasm"/>
    <property type="evidence" value="ECO:0007669"/>
    <property type="project" value="TreeGrafter"/>
</dbReference>
<evidence type="ECO:0000256" key="1">
    <source>
        <dbReference type="ARBA" id="ARBA00022679"/>
    </source>
</evidence>
<evidence type="ECO:0000256" key="3">
    <source>
        <dbReference type="ARBA" id="ARBA00038502"/>
    </source>
</evidence>
<proteinExistence type="inferred from homology"/>
<dbReference type="PANTHER" id="PTHR43792:SF8">
    <property type="entry name" value="[RIBOSOMAL PROTEIN US5]-ALANINE N-ACETYLTRANSFERASE"/>
    <property type="match status" value="1"/>
</dbReference>
<name>A0A6M4GVC6_9PROT</name>
<dbReference type="InterPro" id="IPR016181">
    <property type="entry name" value="Acyl_CoA_acyltransferase"/>
</dbReference>
<dbReference type="GO" id="GO:0008999">
    <property type="term" value="F:protein-N-terminal-alanine acetyltransferase activity"/>
    <property type="evidence" value="ECO:0007669"/>
    <property type="project" value="UniProtKB-EC"/>
</dbReference>
<keyword evidence="2 5" id="KW-0012">Acyltransferase</keyword>
<dbReference type="AlphaFoldDB" id="A0A6M4GVC6"/>
<accession>A0A6M4GVC6</accession>
<dbReference type="PROSITE" id="PS51186">
    <property type="entry name" value="GNAT"/>
    <property type="match status" value="1"/>
</dbReference>
<sequence>MPAALPELVTPRLALRLGRPSMAGAVARFFTENWEGHLDRWSPPPAPGFFEPKYWHERLERAEVEWESGISARFVLQPPGPESGPVLGTCNYTNIVRGPFQACHLGYQIARDHEGRGLMREALEALNAFAFDEMGLHRIMANYIPTNERSGQLLARLGFEREGYAKNYLYIAGQWRDHVLTALVNREFDPARFEPGVAR</sequence>
<protein>
    <submittedName>
        <fullName evidence="5">[Ribosomal protein S5]-alanine N-acetyltransferase</fullName>
        <ecNumber evidence="5">2.3.1.267</ecNumber>
    </submittedName>
</protein>
<dbReference type="PANTHER" id="PTHR43792">
    <property type="entry name" value="GNAT FAMILY, PUTATIVE (AFU_ORTHOLOGUE AFUA_3G00765)-RELATED-RELATED"/>
    <property type="match status" value="1"/>
</dbReference>
<evidence type="ECO:0000313" key="6">
    <source>
        <dbReference type="Proteomes" id="UP000501534"/>
    </source>
</evidence>
<reference evidence="5 6" key="1">
    <citation type="submission" date="2020-04" db="EMBL/GenBank/DDBJ databases">
        <title>Usitatibacter rugosus gen. nov., sp. nov. and Usitatibacter palustris sp. nov., novel members of Usitatibacteraceae fam. nov. within the order Nitrosomonadales isolated from soil.</title>
        <authorList>
            <person name="Huber K.J."/>
            <person name="Neumann-Schaal M."/>
            <person name="Geppert A."/>
            <person name="Luckner M."/>
            <person name="Wanner G."/>
            <person name="Overmann J."/>
        </authorList>
    </citation>
    <scope>NUCLEOTIDE SEQUENCE [LARGE SCALE GENOMIC DNA]</scope>
    <source>
        <strain evidence="5 6">0125_3</strain>
    </source>
</reference>
<keyword evidence="5" id="KW-0687">Ribonucleoprotein</keyword>
<comment type="similarity">
    <text evidence="3">Belongs to the acetyltransferase family. RimJ subfamily.</text>
</comment>
<dbReference type="EMBL" id="CP053069">
    <property type="protein sequence ID" value="QJR10293.1"/>
    <property type="molecule type" value="Genomic_DNA"/>
</dbReference>
<organism evidence="5 6">
    <name type="scientific">Usitatibacter rugosus</name>
    <dbReference type="NCBI Taxonomy" id="2732067"/>
    <lineage>
        <taxon>Bacteria</taxon>
        <taxon>Pseudomonadati</taxon>
        <taxon>Pseudomonadota</taxon>
        <taxon>Betaproteobacteria</taxon>
        <taxon>Nitrosomonadales</taxon>
        <taxon>Usitatibacteraceae</taxon>
        <taxon>Usitatibacter</taxon>
    </lineage>
</organism>
<gene>
    <name evidence="5" type="primary">rimJ</name>
    <name evidence="5" type="ORF">DSM104443_01347</name>
</gene>
<dbReference type="RefSeq" id="WP_212757013.1">
    <property type="nucleotide sequence ID" value="NZ_CP053069.1"/>
</dbReference>
<dbReference type="EC" id="2.3.1.267" evidence="5"/>
<keyword evidence="1 5" id="KW-0808">Transferase</keyword>
<evidence type="ECO:0000256" key="2">
    <source>
        <dbReference type="ARBA" id="ARBA00023315"/>
    </source>
</evidence>
<dbReference type="GO" id="GO:0005840">
    <property type="term" value="C:ribosome"/>
    <property type="evidence" value="ECO:0007669"/>
    <property type="project" value="UniProtKB-KW"/>
</dbReference>
<dbReference type="SUPFAM" id="SSF55729">
    <property type="entry name" value="Acyl-CoA N-acyltransferases (Nat)"/>
    <property type="match status" value="1"/>
</dbReference>
<dbReference type="InterPro" id="IPR000182">
    <property type="entry name" value="GNAT_dom"/>
</dbReference>
<keyword evidence="6" id="KW-1185">Reference proteome</keyword>
<evidence type="ECO:0000313" key="5">
    <source>
        <dbReference type="EMBL" id="QJR10293.1"/>
    </source>
</evidence>
<feature type="domain" description="N-acetyltransferase" evidence="4">
    <location>
        <begin position="13"/>
        <end position="177"/>
    </location>
</feature>
<dbReference type="Proteomes" id="UP000501534">
    <property type="component" value="Chromosome"/>
</dbReference>
<dbReference type="Pfam" id="PF13302">
    <property type="entry name" value="Acetyltransf_3"/>
    <property type="match status" value="1"/>
</dbReference>
<evidence type="ECO:0000259" key="4">
    <source>
        <dbReference type="PROSITE" id="PS51186"/>
    </source>
</evidence>
<dbReference type="KEGG" id="uru:DSM104443_01347"/>
<dbReference type="Gene3D" id="3.40.630.30">
    <property type="match status" value="1"/>
</dbReference>
<dbReference type="InterPro" id="IPR051531">
    <property type="entry name" value="N-acetyltransferase"/>
</dbReference>